<organism evidence="1 2">
    <name type="scientific">Macrostomum lignano</name>
    <dbReference type="NCBI Taxonomy" id="282301"/>
    <lineage>
        <taxon>Eukaryota</taxon>
        <taxon>Metazoa</taxon>
        <taxon>Spiralia</taxon>
        <taxon>Lophotrochozoa</taxon>
        <taxon>Platyhelminthes</taxon>
        <taxon>Rhabditophora</taxon>
        <taxon>Macrostomorpha</taxon>
        <taxon>Macrostomida</taxon>
        <taxon>Macrostomidae</taxon>
        <taxon>Macrostomum</taxon>
    </lineage>
</organism>
<proteinExistence type="predicted"/>
<accession>A0A1I8JKU9</accession>
<evidence type="ECO:0000313" key="2">
    <source>
        <dbReference type="WBParaSite" id="maker-uti_cns_0048402-snap-gene-0.13-mRNA-1"/>
    </source>
</evidence>
<dbReference type="Proteomes" id="UP000095280">
    <property type="component" value="Unplaced"/>
</dbReference>
<protein>
    <submittedName>
        <fullName evidence="2">Transposase</fullName>
    </submittedName>
</protein>
<dbReference type="AlphaFoldDB" id="A0A1I8JKU9"/>
<keyword evidence="1" id="KW-1185">Reference proteome</keyword>
<dbReference type="WBParaSite" id="maker-uti_cns_0048402-snap-gene-0.13-mRNA-1">
    <property type="protein sequence ID" value="maker-uti_cns_0048402-snap-gene-0.13-mRNA-1"/>
    <property type="gene ID" value="maker-uti_cns_0048402-snap-gene-0.13"/>
</dbReference>
<evidence type="ECO:0000313" key="1">
    <source>
        <dbReference type="Proteomes" id="UP000095280"/>
    </source>
</evidence>
<sequence length="81" mass="8795">HCPAYQNLQTDRLKGICRQLLIRSHTEESMLADIRTMTPEGASVPWRQDPAASATAVAYETAAGGLSDGAGQHQLVPHHPY</sequence>
<reference evidence="2" key="1">
    <citation type="submission" date="2016-11" db="UniProtKB">
        <authorList>
            <consortium name="WormBaseParasite"/>
        </authorList>
    </citation>
    <scope>IDENTIFICATION</scope>
</reference>
<name>A0A1I8JKU9_9PLAT</name>